<organism evidence="1 2">
    <name type="scientific">Massilia mucilaginosa</name>
    <dbReference type="NCBI Taxonomy" id="2609282"/>
    <lineage>
        <taxon>Bacteria</taxon>
        <taxon>Pseudomonadati</taxon>
        <taxon>Pseudomonadota</taxon>
        <taxon>Betaproteobacteria</taxon>
        <taxon>Burkholderiales</taxon>
        <taxon>Oxalobacteraceae</taxon>
        <taxon>Telluria group</taxon>
        <taxon>Massilia</taxon>
    </lineage>
</organism>
<dbReference type="RefSeq" id="WP_187367274.1">
    <property type="nucleotide sequence ID" value="NZ_WHJH01000376.1"/>
</dbReference>
<accession>A0ABX0P458</accession>
<feature type="non-terminal residue" evidence="1">
    <location>
        <position position="93"/>
    </location>
</feature>
<dbReference type="Gene3D" id="2.60.200.60">
    <property type="match status" value="1"/>
</dbReference>
<comment type="caution">
    <text evidence="1">The sequence shown here is derived from an EMBL/GenBank/DDBJ whole genome shotgun (WGS) entry which is preliminary data.</text>
</comment>
<evidence type="ECO:0000313" key="2">
    <source>
        <dbReference type="Proteomes" id="UP000609726"/>
    </source>
</evidence>
<dbReference type="InterPro" id="IPR008727">
    <property type="entry name" value="PAAR_motif"/>
</dbReference>
<protein>
    <submittedName>
        <fullName evidence="1">Uncharacterized protein</fullName>
    </submittedName>
</protein>
<feature type="non-terminal residue" evidence="1">
    <location>
        <position position="1"/>
    </location>
</feature>
<dbReference type="Proteomes" id="UP000609726">
    <property type="component" value="Unassembled WGS sequence"/>
</dbReference>
<evidence type="ECO:0000313" key="1">
    <source>
        <dbReference type="EMBL" id="NHZ94118.1"/>
    </source>
</evidence>
<dbReference type="EMBL" id="WHJH01000376">
    <property type="protein sequence ID" value="NHZ94118.1"/>
    <property type="molecule type" value="Genomic_DNA"/>
</dbReference>
<proteinExistence type="predicted"/>
<keyword evidence="2" id="KW-1185">Reference proteome</keyword>
<dbReference type="Pfam" id="PF05488">
    <property type="entry name" value="PAAR_motif"/>
    <property type="match status" value="1"/>
</dbReference>
<name>A0ABX0P458_9BURK</name>
<gene>
    <name evidence="1" type="ORF">F2P45_34830</name>
</gene>
<reference evidence="1 2" key="1">
    <citation type="submission" date="2019-10" db="EMBL/GenBank/DDBJ databases">
        <title>Taxonomy of Antarctic Massilia spp.: description of Massilia rubra sp. nov., Massilia aquatica sp. nov., Massilia mucilaginosa sp. nov., Massilia frigida sp. nov. isolated from streams, lakes and regoliths.</title>
        <authorList>
            <person name="Holochova P."/>
            <person name="Sedlacek I."/>
            <person name="Kralova S."/>
            <person name="Maslanova I."/>
            <person name="Busse H.-J."/>
            <person name="Stankova E."/>
            <person name="Vrbovska V."/>
            <person name="Kovarovic V."/>
            <person name="Bartak M."/>
            <person name="Svec P."/>
            <person name="Pantucek R."/>
        </authorList>
    </citation>
    <scope>NUCLEOTIDE SEQUENCE [LARGE SCALE GENOMIC DNA]</scope>
    <source>
        <strain evidence="1 2">CCM 8733</strain>
    </source>
</reference>
<sequence length="93" mass="9056">PPAPVVADGSGNVFINGLPAARKTDAIVCGAKIDGGSNNVFIGGGTVRYKEVADEVPPGLRTAVDWAFALAGLAGGLGGLVKASGGLSKAVLP</sequence>